<sequence length="324" mass="35552">MSVLILTEESDVSADYMVRALQRRSVDVFRVDLGWFPAQLSFTAELRGSHWAGHLHTPAHTINLEDIHSIWYRAPTAFQFPDGLTAEERRVAFVEAKLGLGGVLASIDVLWVNHPARAADAAYKPLQLVTAARCGLEVPRTLVSNEQTGVREFAAASGTGTVRKLFGGTSLIEHVDGRDVRRVAHTHRLGEDDLADLRGVETTAHQLQDWVPKAYEVRLTAVGDRLFSVAIHAGSASSKVDWRTDYDALRYEQIDTPAEVADGVHRYLSAMGLVYGAFDFVVTPDDRWVFLECNPGGQYGWLEEPAAVPITDSLADLLATGSAS</sequence>
<dbReference type="Gene3D" id="3.30.470.20">
    <property type="entry name" value="ATP-grasp fold, B domain"/>
    <property type="match status" value="1"/>
</dbReference>
<dbReference type="PANTHER" id="PTHR21621:SF0">
    <property type="entry name" value="BETA-CITRYLGLUTAMATE SYNTHASE B-RELATED"/>
    <property type="match status" value="1"/>
</dbReference>
<protein>
    <submittedName>
        <fullName evidence="2">ATP-grasp ribosomal peptide maturase</fullName>
    </submittedName>
</protein>
<feature type="domain" description="MvdD-like pre-ATP grasp" evidence="1">
    <location>
        <begin position="3"/>
        <end position="115"/>
    </location>
</feature>
<name>A0ABT4URC2_9PSEU</name>
<dbReference type="InterPro" id="IPR026449">
    <property type="entry name" value="GRASP_SAV_5884"/>
</dbReference>
<accession>A0ABT4URC2</accession>
<dbReference type="RefSeq" id="WP_270946801.1">
    <property type="nucleotide sequence ID" value="NZ_JAQGLA010000002.1"/>
</dbReference>
<reference evidence="2 3" key="1">
    <citation type="submission" date="2022-11" db="EMBL/GenBank/DDBJ databases">
        <title>Draft genome sequence of Saccharopolyspora sp. WRP15-2 isolated from rhizosphere soils of wild rice in Thailand.</title>
        <authorList>
            <person name="Duangmal K."/>
            <person name="Kammanee S."/>
            <person name="Muangham S."/>
        </authorList>
    </citation>
    <scope>NUCLEOTIDE SEQUENCE [LARGE SCALE GENOMIC DNA]</scope>
    <source>
        <strain evidence="2 3">WRP15-2</strain>
    </source>
</reference>
<dbReference type="NCBIfam" id="TIGR04187">
    <property type="entry name" value="GRASP_SAV_5884"/>
    <property type="match status" value="1"/>
</dbReference>
<proteinExistence type="predicted"/>
<dbReference type="SUPFAM" id="SSF56059">
    <property type="entry name" value="Glutathione synthetase ATP-binding domain-like"/>
    <property type="match status" value="1"/>
</dbReference>
<keyword evidence="3" id="KW-1185">Reference proteome</keyword>
<dbReference type="Pfam" id="PF21068">
    <property type="entry name" value="ATPgraspMvdD"/>
    <property type="match status" value="1"/>
</dbReference>
<organism evidence="2 3">
    <name type="scientific">Saccharopolyspora oryzae</name>
    <dbReference type="NCBI Taxonomy" id="2997343"/>
    <lineage>
        <taxon>Bacteria</taxon>
        <taxon>Bacillati</taxon>
        <taxon>Actinomycetota</taxon>
        <taxon>Actinomycetes</taxon>
        <taxon>Pseudonocardiales</taxon>
        <taxon>Pseudonocardiaceae</taxon>
        <taxon>Saccharopolyspora</taxon>
    </lineage>
</organism>
<comment type="caution">
    <text evidence="2">The sequence shown here is derived from an EMBL/GenBank/DDBJ whole genome shotgun (WGS) entry which is preliminary data.</text>
</comment>
<dbReference type="InterPro" id="IPR048936">
    <property type="entry name" value="MvdD-like_ATPgrasp"/>
</dbReference>
<dbReference type="Proteomes" id="UP001210380">
    <property type="component" value="Unassembled WGS sequence"/>
</dbReference>
<evidence type="ECO:0000313" key="3">
    <source>
        <dbReference type="Proteomes" id="UP001210380"/>
    </source>
</evidence>
<evidence type="ECO:0000313" key="2">
    <source>
        <dbReference type="EMBL" id="MDA3624237.1"/>
    </source>
</evidence>
<evidence type="ECO:0000259" key="1">
    <source>
        <dbReference type="Pfam" id="PF21068"/>
    </source>
</evidence>
<dbReference type="EMBL" id="JAQGLA010000002">
    <property type="protein sequence ID" value="MDA3624237.1"/>
    <property type="molecule type" value="Genomic_DNA"/>
</dbReference>
<dbReference type="PANTHER" id="PTHR21621">
    <property type="entry name" value="RIBOSOMAL PROTEIN S6 MODIFICATION PROTEIN"/>
    <property type="match status" value="1"/>
</dbReference>
<gene>
    <name evidence="2" type="primary">tgmB</name>
    <name evidence="2" type="ORF">OU415_02245</name>
</gene>